<keyword evidence="4" id="KW-1185">Reference proteome</keyword>
<gene>
    <name evidence="3" type="ORF">EYF80_051684</name>
</gene>
<dbReference type="OrthoDB" id="8938766at2759"/>
<feature type="transmembrane region" description="Helical" evidence="2">
    <location>
        <begin position="93"/>
        <end position="118"/>
    </location>
</feature>
<comment type="caution">
    <text evidence="3">The sequence shown here is derived from an EMBL/GenBank/DDBJ whole genome shotgun (WGS) entry which is preliminary data.</text>
</comment>
<protein>
    <submittedName>
        <fullName evidence="3">Uncharacterized protein</fullName>
    </submittedName>
</protein>
<dbReference type="Proteomes" id="UP000314294">
    <property type="component" value="Unassembled WGS sequence"/>
</dbReference>
<reference evidence="3 4" key="1">
    <citation type="submission" date="2019-03" db="EMBL/GenBank/DDBJ databases">
        <title>First draft genome of Liparis tanakae, snailfish: a comprehensive survey of snailfish specific genes.</title>
        <authorList>
            <person name="Kim W."/>
            <person name="Song I."/>
            <person name="Jeong J.-H."/>
            <person name="Kim D."/>
            <person name="Kim S."/>
            <person name="Ryu S."/>
            <person name="Song J.Y."/>
            <person name="Lee S.K."/>
        </authorList>
    </citation>
    <scope>NUCLEOTIDE SEQUENCE [LARGE SCALE GENOMIC DNA]</scope>
    <source>
        <tissue evidence="3">Muscle</tissue>
    </source>
</reference>
<organism evidence="3 4">
    <name type="scientific">Liparis tanakae</name>
    <name type="common">Tanaka's snailfish</name>
    <dbReference type="NCBI Taxonomy" id="230148"/>
    <lineage>
        <taxon>Eukaryota</taxon>
        <taxon>Metazoa</taxon>
        <taxon>Chordata</taxon>
        <taxon>Craniata</taxon>
        <taxon>Vertebrata</taxon>
        <taxon>Euteleostomi</taxon>
        <taxon>Actinopterygii</taxon>
        <taxon>Neopterygii</taxon>
        <taxon>Teleostei</taxon>
        <taxon>Neoteleostei</taxon>
        <taxon>Acanthomorphata</taxon>
        <taxon>Eupercaria</taxon>
        <taxon>Perciformes</taxon>
        <taxon>Cottioidei</taxon>
        <taxon>Cottales</taxon>
        <taxon>Liparidae</taxon>
        <taxon>Liparis</taxon>
    </lineage>
</organism>
<evidence type="ECO:0000256" key="1">
    <source>
        <dbReference type="SAM" id="MobiDB-lite"/>
    </source>
</evidence>
<accession>A0A4Z2FA78</accession>
<keyword evidence="2" id="KW-0812">Transmembrane</keyword>
<evidence type="ECO:0000256" key="2">
    <source>
        <dbReference type="SAM" id="Phobius"/>
    </source>
</evidence>
<keyword evidence="2" id="KW-0472">Membrane</keyword>
<dbReference type="AlphaFoldDB" id="A0A4Z2FA78"/>
<evidence type="ECO:0000313" key="3">
    <source>
        <dbReference type="EMBL" id="TNN38146.1"/>
    </source>
</evidence>
<sequence>MEEKKKLQRGSPWPSQVRPRATLSDCVVQRLTWRGRKSSPRVPPRLSCTDPADLSRHPTEVMSVNSSSSSSLTANSSSINFYDFFLKCSDTSAGIFSVTAFIVTLLLLILPLCVYVIYLGFQRWRQQRSGTTMSHSDVFTFHMVVVELFFHTLTCVERYLAVVHPVTYLGLKKGKGIRLRNISIGSSSIEDFLDGLLTWEALVADKPPSLRPESQSLPVPVVSFKPHHPGNPFAPKSEQPGNPSSYQTVYQPGNPCVYYKPKPMQPYYPPLVFPPLQPTTVPAAASVPQVPAVPSVASEPPPVPVPLVRSPSLPVPVVPSPAPVPGVPLPVFRCWFRTRVFSRRFQSPVFRLRPAQPRFSPFRPRVPCSLAFPSSPGSL</sequence>
<evidence type="ECO:0000313" key="4">
    <source>
        <dbReference type="Proteomes" id="UP000314294"/>
    </source>
</evidence>
<dbReference type="EMBL" id="SRLO01001400">
    <property type="protein sequence ID" value="TNN38146.1"/>
    <property type="molecule type" value="Genomic_DNA"/>
</dbReference>
<feature type="region of interest" description="Disordered" evidence="1">
    <location>
        <begin position="1"/>
        <end position="20"/>
    </location>
</feature>
<keyword evidence="2" id="KW-1133">Transmembrane helix</keyword>
<name>A0A4Z2FA78_9TELE</name>
<proteinExistence type="predicted"/>